<sequence>MAETSSSPATMSGGSSPLLSERGKTSIADSVVSKIAGIATREIAGVHSMGTGAARALGAIRDKLPGSGPSRGVTQGVSVEVGERQAAIDLDVVVEYGVPIVDVANAVRDNVSSRVERMTGLEVTEVNVTVDDIYLESEEEGPPAPERVQ</sequence>
<evidence type="ECO:0000313" key="3">
    <source>
        <dbReference type="EMBL" id="CAA9269769.1"/>
    </source>
</evidence>
<organism evidence="3">
    <name type="scientific">uncultured Acidimicrobiales bacterium</name>
    <dbReference type="NCBI Taxonomy" id="310071"/>
    <lineage>
        <taxon>Bacteria</taxon>
        <taxon>Bacillati</taxon>
        <taxon>Actinomycetota</taxon>
        <taxon>Acidimicrobiia</taxon>
        <taxon>Acidimicrobiales</taxon>
        <taxon>environmental samples</taxon>
    </lineage>
</organism>
<accession>A0A6J4J3Y3</accession>
<dbReference type="InterPro" id="IPR005531">
    <property type="entry name" value="Asp23"/>
</dbReference>
<evidence type="ECO:0000256" key="1">
    <source>
        <dbReference type="ARBA" id="ARBA00005721"/>
    </source>
</evidence>
<dbReference type="AlphaFoldDB" id="A0A6J4J3Y3"/>
<dbReference type="PANTHER" id="PTHR34297">
    <property type="entry name" value="HYPOTHETICAL CYTOSOLIC PROTEIN-RELATED"/>
    <property type="match status" value="1"/>
</dbReference>
<comment type="similarity">
    <text evidence="1">Belongs to the asp23 family.</text>
</comment>
<dbReference type="Pfam" id="PF03780">
    <property type="entry name" value="Asp23"/>
    <property type="match status" value="1"/>
</dbReference>
<evidence type="ECO:0000256" key="2">
    <source>
        <dbReference type="SAM" id="MobiDB-lite"/>
    </source>
</evidence>
<feature type="compositionally biased region" description="Low complexity" evidence="2">
    <location>
        <begin position="1"/>
        <end position="17"/>
    </location>
</feature>
<name>A0A6J4J3Y3_9ACTN</name>
<dbReference type="PANTHER" id="PTHR34297:SF3">
    <property type="entry name" value="ALKALINE SHOCK PROTEIN 23"/>
    <property type="match status" value="1"/>
</dbReference>
<proteinExistence type="inferred from homology"/>
<gene>
    <name evidence="3" type="ORF">AVDCRST_MAG50-3286</name>
</gene>
<reference evidence="3" key="1">
    <citation type="submission" date="2020-02" db="EMBL/GenBank/DDBJ databases">
        <authorList>
            <person name="Meier V. D."/>
        </authorList>
    </citation>
    <scope>NUCLEOTIDE SEQUENCE</scope>
    <source>
        <strain evidence="3">AVDCRST_MAG50</strain>
    </source>
</reference>
<dbReference type="EMBL" id="CADCTF010000158">
    <property type="protein sequence ID" value="CAA9269769.1"/>
    <property type="molecule type" value="Genomic_DNA"/>
</dbReference>
<feature type="region of interest" description="Disordered" evidence="2">
    <location>
        <begin position="1"/>
        <end position="23"/>
    </location>
</feature>
<protein>
    <submittedName>
        <fullName evidence="3">Alkaline shock protein 23</fullName>
    </submittedName>
</protein>